<dbReference type="AlphaFoldDB" id="A0A7L6AMX2"/>
<dbReference type="Pfam" id="PF18914">
    <property type="entry name" value="DUF5666"/>
    <property type="match status" value="2"/>
</dbReference>
<dbReference type="EMBL" id="CP059265">
    <property type="protein sequence ID" value="QLQ30379.1"/>
    <property type="molecule type" value="Genomic_DNA"/>
</dbReference>
<reference evidence="2" key="1">
    <citation type="submission" date="2020-06" db="EMBL/GenBank/DDBJ databases">
        <title>Analysis procedures for assessing recovery of high quality, complete, closed genomes from Nanopore long read metagenome sequencing.</title>
        <authorList>
            <person name="Bessarab I."/>
            <person name="Arumugam K."/>
            <person name="Haryono M."/>
            <person name="Liu X."/>
            <person name="Roy S."/>
            <person name="Zuniga-Montanez R.E."/>
            <person name="Qiu G."/>
            <person name="Drautz-Moses D.I."/>
            <person name="Law Y.Y."/>
            <person name="Wuertz S."/>
            <person name="Lauro F.M."/>
            <person name="Huson D.H."/>
            <person name="Williams R.B."/>
        </authorList>
    </citation>
    <scope>NUCLEOTIDE SEQUENCE [LARGE SCALE GENOMIC DNA]</scope>
    <source>
        <strain evidence="2">SSD2</strain>
    </source>
</reference>
<accession>A0A7L6AMX2</accession>
<dbReference type="InterPro" id="IPR043724">
    <property type="entry name" value="DUF5666"/>
</dbReference>
<feature type="domain" description="DUF5666" evidence="1">
    <location>
        <begin position="57"/>
        <end position="117"/>
    </location>
</feature>
<sequence length="146" mass="15386">MNGVEYDVDQAAFTRNGMLVSGQDEYHVGEYVTVKGSVNGDGLTGVATTVSFSSELHGMVTGASTDGATVQVLGQAVRTNALTVLYGFNLLGDLLEGNVVEVSGVRDAEGVLVASSIRLEQGNYQPGNEQELKGRSGWLMPRTARC</sequence>
<evidence type="ECO:0000313" key="2">
    <source>
        <dbReference type="EMBL" id="QLQ30379.1"/>
    </source>
</evidence>
<keyword evidence="3" id="KW-1185">Reference proteome</keyword>
<feature type="domain" description="DUF5666" evidence="1">
    <location>
        <begin position="2"/>
        <end position="50"/>
    </location>
</feature>
<evidence type="ECO:0000259" key="1">
    <source>
        <dbReference type="Pfam" id="PF18914"/>
    </source>
</evidence>
<protein>
    <recommendedName>
        <fullName evidence="1">DUF5666 domain-containing protein</fullName>
    </recommendedName>
</protein>
<gene>
    <name evidence="2" type="ORF">HZT40_00725</name>
</gene>
<evidence type="ECO:0000313" key="3">
    <source>
        <dbReference type="Proteomes" id="UP000510621"/>
    </source>
</evidence>
<dbReference type="Proteomes" id="UP000510621">
    <property type="component" value="Chromosome"/>
</dbReference>
<dbReference type="KEGG" id="this:HZT40_00725"/>
<proteinExistence type="predicted"/>
<organism evidence="2 3">
    <name type="scientific">Candidatus Thiothrix singaporensis</name>
    <dbReference type="NCBI Taxonomy" id="2799669"/>
    <lineage>
        <taxon>Bacteria</taxon>
        <taxon>Pseudomonadati</taxon>
        <taxon>Pseudomonadota</taxon>
        <taxon>Gammaproteobacteria</taxon>
        <taxon>Thiotrichales</taxon>
        <taxon>Thiotrichaceae</taxon>
        <taxon>Thiothrix</taxon>
    </lineage>
</organism>
<name>A0A7L6AMX2_9GAMM</name>